<keyword evidence="1" id="KW-0812">Transmembrane</keyword>
<evidence type="ECO:0000313" key="3">
    <source>
        <dbReference type="Proteomes" id="UP001162483"/>
    </source>
</evidence>
<reference evidence="2" key="1">
    <citation type="submission" date="2023-05" db="EMBL/GenBank/DDBJ databases">
        <authorList>
            <person name="Stuckert A."/>
        </authorList>
    </citation>
    <scope>NUCLEOTIDE SEQUENCE</scope>
</reference>
<comment type="caution">
    <text evidence="2">The sequence shown here is derived from an EMBL/GenBank/DDBJ whole genome shotgun (WGS) entry which is preliminary data.</text>
</comment>
<evidence type="ECO:0000256" key="1">
    <source>
        <dbReference type="SAM" id="Phobius"/>
    </source>
</evidence>
<protein>
    <submittedName>
        <fullName evidence="2">Uncharacterized protein</fullName>
    </submittedName>
</protein>
<accession>A0ABN9AFL1</accession>
<dbReference type="Proteomes" id="UP001162483">
    <property type="component" value="Unassembled WGS sequence"/>
</dbReference>
<keyword evidence="1" id="KW-1133">Transmembrane helix</keyword>
<evidence type="ECO:0000313" key="2">
    <source>
        <dbReference type="EMBL" id="CAI9532568.1"/>
    </source>
</evidence>
<name>A0ABN9AFL1_9NEOB</name>
<feature type="non-terminal residue" evidence="2">
    <location>
        <position position="1"/>
    </location>
</feature>
<dbReference type="EMBL" id="CATNWA010000065">
    <property type="protein sequence ID" value="CAI9532568.1"/>
    <property type="molecule type" value="Genomic_DNA"/>
</dbReference>
<keyword evidence="3" id="KW-1185">Reference proteome</keyword>
<gene>
    <name evidence="2" type="ORF">SPARVUS_LOCUS241990</name>
</gene>
<proteinExistence type="predicted"/>
<organism evidence="2 3">
    <name type="scientific">Staurois parvus</name>
    <dbReference type="NCBI Taxonomy" id="386267"/>
    <lineage>
        <taxon>Eukaryota</taxon>
        <taxon>Metazoa</taxon>
        <taxon>Chordata</taxon>
        <taxon>Craniata</taxon>
        <taxon>Vertebrata</taxon>
        <taxon>Euteleostomi</taxon>
        <taxon>Amphibia</taxon>
        <taxon>Batrachia</taxon>
        <taxon>Anura</taxon>
        <taxon>Neobatrachia</taxon>
        <taxon>Ranoidea</taxon>
        <taxon>Ranidae</taxon>
        <taxon>Staurois</taxon>
    </lineage>
</organism>
<feature type="transmembrane region" description="Helical" evidence="1">
    <location>
        <begin position="20"/>
        <end position="38"/>
    </location>
</feature>
<sequence length="72" mass="8287">IPRQHQAIAEKQRQERDLCVNNTVLLPVSLGTLLWMAVHSHPKQCAYSEAHRLSPIVKHTQNIVNPFDHPSW</sequence>
<keyword evidence="1" id="KW-0472">Membrane</keyword>